<name>A0A2U1N0S2_ARTAN</name>
<evidence type="ECO:0000313" key="8">
    <source>
        <dbReference type="EMBL" id="PWA67112.1"/>
    </source>
</evidence>
<keyword evidence="3" id="KW-0560">Oxidoreductase</keyword>
<evidence type="ECO:0000256" key="2">
    <source>
        <dbReference type="ARBA" id="ARBA00022964"/>
    </source>
</evidence>
<accession>A0A2U1N0S2</accession>
<dbReference type="Pfam" id="PF07063">
    <property type="entry name" value="HGLS"/>
    <property type="match status" value="1"/>
</dbReference>
<evidence type="ECO:0000256" key="4">
    <source>
        <dbReference type="ARBA" id="ARBA00023004"/>
    </source>
</evidence>
<dbReference type="AlphaFoldDB" id="A0A2U1N0S2"/>
<reference evidence="8 9" key="1">
    <citation type="journal article" date="2018" name="Mol. Plant">
        <title>The genome of Artemisia annua provides insight into the evolution of Asteraceae family and artemisinin biosynthesis.</title>
        <authorList>
            <person name="Shen Q."/>
            <person name="Zhang L."/>
            <person name="Liao Z."/>
            <person name="Wang S."/>
            <person name="Yan T."/>
            <person name="Shi P."/>
            <person name="Liu M."/>
            <person name="Fu X."/>
            <person name="Pan Q."/>
            <person name="Wang Y."/>
            <person name="Lv Z."/>
            <person name="Lu X."/>
            <person name="Zhang F."/>
            <person name="Jiang W."/>
            <person name="Ma Y."/>
            <person name="Chen M."/>
            <person name="Hao X."/>
            <person name="Li L."/>
            <person name="Tang Y."/>
            <person name="Lv G."/>
            <person name="Zhou Y."/>
            <person name="Sun X."/>
            <person name="Brodelius P.E."/>
            <person name="Rose J.K.C."/>
            <person name="Tang K."/>
        </authorList>
    </citation>
    <scope>NUCLEOTIDE SEQUENCE [LARGE SCALE GENOMIC DNA]</scope>
    <source>
        <strain evidence="9">cv. Huhao1</strain>
        <tissue evidence="8">Leaf</tissue>
    </source>
</reference>
<dbReference type="SMART" id="SM01150">
    <property type="entry name" value="DUF1338"/>
    <property type="match status" value="1"/>
</dbReference>
<dbReference type="GO" id="GO:0051213">
    <property type="term" value="F:dioxygenase activity"/>
    <property type="evidence" value="ECO:0007669"/>
    <property type="project" value="UniProtKB-KW"/>
</dbReference>
<evidence type="ECO:0000256" key="7">
    <source>
        <dbReference type="ARBA" id="ARBA00035045"/>
    </source>
</evidence>
<dbReference type="Gene3D" id="3.10.180.50">
    <property type="match status" value="1"/>
</dbReference>
<keyword evidence="9" id="KW-1185">Reference proteome</keyword>
<dbReference type="InterPro" id="IPR009770">
    <property type="entry name" value="HGLS"/>
</dbReference>
<keyword evidence="2" id="KW-0223">Dioxygenase</keyword>
<evidence type="ECO:0000256" key="1">
    <source>
        <dbReference type="ARBA" id="ARBA00001954"/>
    </source>
</evidence>
<comment type="cofactor">
    <cofactor evidence="1">
        <name>Fe(2+)</name>
        <dbReference type="ChEBI" id="CHEBI:29033"/>
    </cofactor>
</comment>
<dbReference type="EC" id="1.13.11.93" evidence="6"/>
<comment type="similarity">
    <text evidence="5">Belongs to the 2-oxoadipate dioxygenase/decarboxylase family.</text>
</comment>
<proteinExistence type="inferred from homology"/>
<gene>
    <name evidence="8" type="ORF">CTI12_AA319230</name>
</gene>
<keyword evidence="4" id="KW-0408">Iron</keyword>
<evidence type="ECO:0000256" key="3">
    <source>
        <dbReference type="ARBA" id="ARBA00023002"/>
    </source>
</evidence>
<dbReference type="OrthoDB" id="1908993at2759"/>
<dbReference type="Proteomes" id="UP000245207">
    <property type="component" value="Unassembled WGS sequence"/>
</dbReference>
<dbReference type="PANTHER" id="PTHR31136">
    <property type="entry name" value="DUF1338 DOMAIN-CONTAINING PROTEIN"/>
    <property type="match status" value="1"/>
</dbReference>
<dbReference type="PANTHER" id="PTHR31136:SF5">
    <property type="entry name" value="2-OXOADIPATE DIOXYGENASE_DECARBOXYLASE, CHLOROPLASTIC"/>
    <property type="match status" value="1"/>
</dbReference>
<dbReference type="EMBL" id="PKPP01003896">
    <property type="protein sequence ID" value="PWA67112.1"/>
    <property type="molecule type" value="Genomic_DNA"/>
</dbReference>
<evidence type="ECO:0000256" key="5">
    <source>
        <dbReference type="ARBA" id="ARBA00035013"/>
    </source>
</evidence>
<protein>
    <recommendedName>
        <fullName evidence="6">2-oxoadipate dioxygenase/decarboxylase</fullName>
        <ecNumber evidence="6">1.13.11.93</ecNumber>
    </recommendedName>
    <alternativeName>
        <fullName evidence="7">2-hydroxyglutarate synthase</fullName>
    </alternativeName>
</protein>
<comment type="caution">
    <text evidence="8">The sequence shown here is derived from an EMBL/GenBank/DDBJ whole genome shotgun (WGS) entry which is preliminary data.</text>
</comment>
<evidence type="ECO:0000313" key="9">
    <source>
        <dbReference type="Proteomes" id="UP000245207"/>
    </source>
</evidence>
<evidence type="ECO:0000256" key="6">
    <source>
        <dbReference type="ARBA" id="ARBA00035023"/>
    </source>
</evidence>
<sequence>MITTIRSSKPLLPSFFSSSSLQRSSSFSSPNFISFPSINNNNNHFSEYNNTHKRMLASTMSHASSLHPQLVQGQVGDSFLRNVLSSMEHIYLNRNPTAKAMLDLTTNHDNQSICYDHLAFRTFGVDGHGIESMSKLFFDFGYTQMEELTFPKKKLRALWFSPPPIPNGGSEGSGVYGPLPRIFISELLVHQMSRQAQVEEIHRRDGFEVGNADKIFESTSKDQLTRKA</sequence>
<organism evidence="8 9">
    <name type="scientific">Artemisia annua</name>
    <name type="common">Sweet wormwood</name>
    <dbReference type="NCBI Taxonomy" id="35608"/>
    <lineage>
        <taxon>Eukaryota</taxon>
        <taxon>Viridiplantae</taxon>
        <taxon>Streptophyta</taxon>
        <taxon>Embryophyta</taxon>
        <taxon>Tracheophyta</taxon>
        <taxon>Spermatophyta</taxon>
        <taxon>Magnoliopsida</taxon>
        <taxon>eudicotyledons</taxon>
        <taxon>Gunneridae</taxon>
        <taxon>Pentapetalae</taxon>
        <taxon>asterids</taxon>
        <taxon>campanulids</taxon>
        <taxon>Asterales</taxon>
        <taxon>Asteraceae</taxon>
        <taxon>Asteroideae</taxon>
        <taxon>Anthemideae</taxon>
        <taxon>Artemisiinae</taxon>
        <taxon>Artemisia</taxon>
    </lineage>
</organism>